<evidence type="ECO:0000313" key="2">
    <source>
        <dbReference type="Proteomes" id="UP000179037"/>
    </source>
</evidence>
<proteinExistence type="predicted"/>
<comment type="caution">
    <text evidence="1">The sequence shown here is derived from an EMBL/GenBank/DDBJ whole genome shotgun (WGS) entry which is preliminary data.</text>
</comment>
<dbReference type="EMBL" id="MFTC01000075">
    <property type="protein sequence ID" value="OGI50289.1"/>
    <property type="molecule type" value="Genomic_DNA"/>
</dbReference>
<accession>A0A1F6TYZ0</accession>
<name>A0A1F6TYZ0_9PROT</name>
<sequence length="604" mass="67548">MELVTDPNNSANDDNVAPGEVSKKVYSFTIDVPFVDPNDPRQFKDLKYRLVFHGKLGQEDDAVAAAAFRPTSGFLVMPSYVPSDGIGGARMIYRTSTGWRLAPDSGLVAGNIDWKGRYEADPADPAGSPKPTKVLSWVGPKMRYFPDDETCQSTPFYRCKWISSSIFSNEIFENGDVIANAPANVLGAAITKDLNRKDWLVAICMEGGTEEVVYRRPYRQGSDAPYDPVNAPNGWKEIGRFDAGTLNQGASRTTHHADIPWFFSGDGRKAQTLRRWWETTSNDIYERLMRLEVNITDDITLVMPPRNHDNLTGFEETHTCSTNYDQYGAGTGQSTYNASGEYIVAVDYDKDGNEILAKIRVTGNSTKTSTVSVAHNHQPNEGHSDVLTGTTQVSESPYKEDLIWKDGNILSTFSDRESYDASWGSGPQPSNNYYRRTIDRTTHEKEISYIVDLRYNLYSYYYANVHDKENIAGDAISYVEDIDEGNEIMSDLMPSKISLYSDTWPTYTSSTSPYRIERELYCDPFLPSSFNSRRYGLSNFGWFLRSPGSGMVDSGGNYAISHPSLADFGYETLAPTNLLTDGRLEDVIKNAPPNAYYSPISVLY</sequence>
<evidence type="ECO:0000313" key="1">
    <source>
        <dbReference type="EMBL" id="OGI50289.1"/>
    </source>
</evidence>
<protein>
    <submittedName>
        <fullName evidence="1">Uncharacterized protein</fullName>
    </submittedName>
</protein>
<dbReference type="AlphaFoldDB" id="A0A1F6TYZ0"/>
<reference evidence="1 2" key="1">
    <citation type="journal article" date="2016" name="Nat. Commun.">
        <title>Thousands of microbial genomes shed light on interconnected biogeochemical processes in an aquifer system.</title>
        <authorList>
            <person name="Anantharaman K."/>
            <person name="Brown C.T."/>
            <person name="Hug L.A."/>
            <person name="Sharon I."/>
            <person name="Castelle C.J."/>
            <person name="Probst A.J."/>
            <person name="Thomas B.C."/>
            <person name="Singh A."/>
            <person name="Wilkins M.J."/>
            <person name="Karaoz U."/>
            <person name="Brodie E.L."/>
            <person name="Williams K.H."/>
            <person name="Hubbard S.S."/>
            <person name="Banfield J.F."/>
        </authorList>
    </citation>
    <scope>NUCLEOTIDE SEQUENCE [LARGE SCALE GENOMIC DNA]</scope>
</reference>
<dbReference type="Proteomes" id="UP000179037">
    <property type="component" value="Unassembled WGS sequence"/>
</dbReference>
<gene>
    <name evidence="1" type="ORF">A3A87_02030</name>
</gene>
<organism evidence="1 2">
    <name type="scientific">Candidatus Muproteobacteria bacterium RIFCSPLOWO2_01_FULL_60_18</name>
    <dbReference type="NCBI Taxonomy" id="1817768"/>
    <lineage>
        <taxon>Bacteria</taxon>
        <taxon>Pseudomonadati</taxon>
        <taxon>Pseudomonadota</taxon>
        <taxon>Candidatus Muproteobacteria</taxon>
    </lineage>
</organism>